<dbReference type="PANTHER" id="PTHR37079">
    <property type="entry name" value="SERINE/THREONINE-PROTEIN KINASE ATM"/>
    <property type="match status" value="1"/>
</dbReference>
<evidence type="ECO:0000256" key="15">
    <source>
        <dbReference type="ARBA" id="ARBA00048679"/>
    </source>
</evidence>
<evidence type="ECO:0000259" key="19">
    <source>
        <dbReference type="PROSITE" id="PS51189"/>
    </source>
</evidence>
<dbReference type="GO" id="GO:0005524">
    <property type="term" value="F:ATP binding"/>
    <property type="evidence" value="ECO:0007669"/>
    <property type="project" value="UniProtKB-KW"/>
</dbReference>
<dbReference type="InterPro" id="IPR016024">
    <property type="entry name" value="ARM-type_fold"/>
</dbReference>
<keyword evidence="22" id="KW-1185">Reference proteome</keyword>
<dbReference type="PANTHER" id="PTHR37079:SF4">
    <property type="entry name" value="SERINE_THREONINE-PROTEIN KINASE ATM"/>
    <property type="match status" value="1"/>
</dbReference>
<evidence type="ECO:0000256" key="5">
    <source>
        <dbReference type="ARBA" id="ARBA00014619"/>
    </source>
</evidence>
<evidence type="ECO:0000256" key="9">
    <source>
        <dbReference type="ARBA" id="ARBA00022763"/>
    </source>
</evidence>
<keyword evidence="8 16" id="KW-0547">Nucleotide-binding</keyword>
<sequence length="3049" mass="342586">MSKHATNTVKAIIHQLKSEKITERAQGLQAIRELFSQDNVVANFHVSGNKAVPKTWLIVFQGLFEAVVNEKAAFHKATSKTNATASSIATARRRLTEAANTVRWLTERTVQYLNNTVSQALFDHLTRTMMHRHELLEPVALDYIKALRCLLEWTPHLDRLDVNKWVQIVELGFNVVLGDSIKTLFSNDPDPTELPTSPRPPTEVDDDEFFLEDENDSDGGSSVASPSKKRRRRGGTATPGPSSVRPSKKLKRTHYKVPSKEQTELVPILSLLLRSSAAPLLLQDVSYLPSSILLRLQRFLDVYAPDASLYHDYLLTVLSTLSHLSLNRKDSVTRFAQGSWDSLVGLWGTKNKGMKECLVSVLRILFPFLTTGYDMSQPTSYDWSEGIAHLWHLLDGEAERRWGVDGLSLDCLRLEVVDPGEGISCAFVAQTFRAGCNFDAVQALAWAILELQADCAEKLFEHSESTHSTPATQIRNGNKRTPGDSPIISLLDSMRQQTQPHVRAYHLQTLLFFIDRHWPVLHDTLQQTVFSALIQFFSDTPLVQSWTFMCFAAVAHSDILSRHDAPVARDWDTIWTHAIRRTNVPNVSRAACQAAYVLLLYSHSHSQSSSRLSLTPQRLLMEIESLAKDLDVQGPPFPYDSVCVFLSQALRVASQDVRLYRMQFEEKALSWIVDCWSVRDAGNLPLHMVKDMMALLETICGLSKRSDLFCRVLLPECLIVETLVDQGKTKVIRDYLLSATLPEFRRVDRPSSKALEPPLTADDARISDDQTEETPRERKLSTFLMKSLETLASDLELLKSSGIHPTAENARKSLDWVVTALAFESLLGLNGTRPNRRVIQAACKVMLLVAPLLKDSKWTDAEKALVLLAFEPLTSAGETEDDDVFSVALIPPDVGSGIKAETLQSLTSHQGRKEQMAARRVDLQRLICKSTDVQDGFEAVTKTLRDVLRILVGGSGSDDAHTHVMDVDFESSPRKHATETRKQTAATTAVRCIAEVSVAFLAVIPILRSVSGEPTNDKELTELVHDAVETPNETSLLIFRIFLRHVHQKTLALSKPNFDLFLDHLAEIFLPGYYYARSEIGQMVAVHFLDSTLHIWSAADGERAEKARFICGWLSSALRAGQESRTHIRSWKIRDALARFYDRYLRLDPSQAAWYKADEDEIEQADGLPAKVLPAMNRDDDIRVRFRAAVLNAHLFAVGRAIGSDANVVYRPIFESYPRDLANYENMLTRLLSLGNMMIVSSAVRRGAYWHLLEGSLHTSLYSLHTEAILGGVSKRLGLPTFAVLFEAYASQLAYTIKKQQADFLRFPPRLLGYNDRKECAEANFLAFTPTNLVAQAEHQGTHVGRKLFEGHCKVIQKPVDEGIRDCFADIVGYQILQTLLSLEVGQVMPTDELQTLLLEKTMTEDDPAAFHTALRDNVDGVVTWIVRTLGDQDFTSEGPIVGALEAVDPSGKPADVFRALVRHRSPEDFETHAPNVPSFPSPTVLQALSWFDSFVSDTSVKATAYHVTHELFAEIQRSPLVNEQLRLINALCLWIAFRHDSFQEPTLLHALIRGATSLMAQSDLARAAQSILEWVFDCYRTTRAENPRFPDVLIRICCFANDYARRPPASPLYALGKDLCAWIDGQVLILSTVKSKPLKASLIRALSAWPHTPSAQLTELFRSITSANLSTVLSDPTIVSNKFRLVRQLRDHAGAEEQDTAQFAATDFWRLRECIPSSEQLHDEDIDAFAGLLVIHQGRISSFGSEQSSIRGKQRRDASSGISPQNWIVHVLLTMLEASEPSQVHVAYQTLRSIMSVSGPNVLSQLPHEYQDELEYLQTYKRTPKSRPARSLEELLTDPYLENIGDFPRWVGMIATLLSDILSVAEPFYAQLTLILQSDATFTEQTLPVLVHSILESERCHVESQTKQPLSSLLCRRTLSDYFTTVLKSGQASIPCVRSIVDIVLHLRHFIPQVEKDLAKSNPKKADALAYDKWLAIDYTLLSRNSIACGAYTTSLLFLELAAEYSNGAAADDRTVEQILYEIYSHIDEPDGFYGIKTQDLHQFLIKRFHHEKQWEKAFRFHSASLEAGSTDTAEADGLLQSFHSFGFNHLAIDTLQSSSFGTGTTFNSPGMNYRLGWRTETWDLPERKGEGSPGASLYNALRAVYRERNSRVIQSVVRASISEEMGRLRVLGSENLAEIRDAAQNLMCLNQVSQWFQPSNQALLTSRQVDMSQWSKFIELGKGFEFSDFENVMATRISLVRSVRRKEERQQIGTLISPFSQCLLDVEKQCLIKLAQAARDAQQIQIALNSVIRAQTLERQSPSLEVSEEFASVLRLHKEEKVAVQFLKELDLTHLPPQETAVILARLGTWMAEACLENPTEIAIRYFEPATSYVNTYRTKHPTRLTASHATVYHQYAIFAERQYKAIKNSPDAIRWRVYVDRKTQEIKLRQTQGGSSKKVLKDAETLLKGDQELFQKHNHARETFLAHAIEMYSRALEASDVFDGDGAIRLCSLWFENFDQSEFGFQENVRFALDRIPSRKLVFLAHQLSARLSKTAEPAKNQENLERVVLRMCLEHPFHSVYQVYSLLPYAQQKPSQDRRQSGRHSSPGTQSTARSEAASAIFDRLRADPKSQGRMKEIEMVASACLQWAKFPIVKTALDTKGVRGIPNSLHIRKLAGVNVPVLTYHTPLDPSTNYEHCVFIDKYETTFETAGGVNLPKITKCVGTDGARYKQLFKGEGNDDLRQDAVMEQVFELVNTVLRSDRETNRRSLNVRGYKIIPLGAQAGVLEFVANTTPMQGWIGPAHARYGKNDWTSQHASDRIKKAWEEYHSEPEKQLVRYQEVKKHFHPVMRHFFTEKHKTPMAWFAMRLNYTRSVATTSIVGHVLGLGDRHGNNILLDTETGEMVHIDLGIAFDQGKLLNVPEQVPFRMTSDVIDGMGSAGTQGVFQRCAEETLRVLREGSEVIMTVLEVFKHDPLHSWTASEIKLQRVQKDADGAAAGMKTGLAGIGIDMASGTADEAADRALTGVARKLDKTLSVEYTVNELLAEATDPMRLATIWYGWGAIY</sequence>
<dbReference type="SMART" id="SM00146">
    <property type="entry name" value="PI3Kc"/>
    <property type="match status" value="1"/>
</dbReference>
<dbReference type="SUPFAM" id="SSF48371">
    <property type="entry name" value="ARM repeat"/>
    <property type="match status" value="1"/>
</dbReference>
<evidence type="ECO:0000256" key="4">
    <source>
        <dbReference type="ARBA" id="ARBA00012513"/>
    </source>
</evidence>
<dbReference type="PROSITE" id="PS51189">
    <property type="entry name" value="FAT"/>
    <property type="match status" value="1"/>
</dbReference>
<dbReference type="GO" id="GO:0035556">
    <property type="term" value="P:intracellular signal transduction"/>
    <property type="evidence" value="ECO:0007669"/>
    <property type="project" value="UniProtKB-ARBA"/>
</dbReference>
<dbReference type="Pfam" id="PF00454">
    <property type="entry name" value="PI3_PI4_kinase"/>
    <property type="match status" value="1"/>
</dbReference>
<dbReference type="GO" id="GO:0005634">
    <property type="term" value="C:nucleus"/>
    <property type="evidence" value="ECO:0007669"/>
    <property type="project" value="UniProtKB-SubCell"/>
</dbReference>
<dbReference type="CDD" id="cd05171">
    <property type="entry name" value="PIKKc_ATM"/>
    <property type="match status" value="1"/>
</dbReference>
<evidence type="ECO:0000256" key="11">
    <source>
        <dbReference type="ARBA" id="ARBA00022840"/>
    </source>
</evidence>
<keyword evidence="12 16" id="KW-0539">Nucleus</keyword>
<feature type="region of interest" description="Disordered" evidence="17">
    <location>
        <begin position="2578"/>
        <end position="2600"/>
    </location>
</feature>
<comment type="caution">
    <text evidence="21">The sequence shown here is derived from an EMBL/GenBank/DDBJ whole genome shotgun (WGS) entry which is preliminary data.</text>
</comment>
<feature type="region of interest" description="Disordered" evidence="17">
    <location>
        <begin position="186"/>
        <end position="256"/>
    </location>
</feature>
<feature type="domain" description="FATC" evidence="20">
    <location>
        <begin position="3017"/>
        <end position="3049"/>
    </location>
</feature>
<feature type="domain" description="FAT" evidence="19">
    <location>
        <begin position="1982"/>
        <end position="2573"/>
    </location>
</feature>
<name>A0AAD7NKV7_9AGAR</name>
<dbReference type="GO" id="GO:0000781">
    <property type="term" value="C:chromosome, telomeric region"/>
    <property type="evidence" value="ECO:0007669"/>
    <property type="project" value="UniProtKB-SubCell"/>
</dbReference>
<dbReference type="Gene3D" id="1.10.1070.11">
    <property type="entry name" value="Phosphatidylinositol 3-/4-kinase, catalytic domain"/>
    <property type="match status" value="1"/>
</dbReference>
<dbReference type="Pfam" id="PF11640">
    <property type="entry name" value="TAN"/>
    <property type="match status" value="1"/>
</dbReference>
<dbReference type="PROSITE" id="PS50290">
    <property type="entry name" value="PI3_4_KINASE_3"/>
    <property type="match status" value="1"/>
</dbReference>
<dbReference type="SMART" id="SM01343">
    <property type="entry name" value="FATC"/>
    <property type="match status" value="1"/>
</dbReference>
<dbReference type="PROSITE" id="PS00916">
    <property type="entry name" value="PI3_4_KINASE_2"/>
    <property type="match status" value="1"/>
</dbReference>
<comment type="catalytic activity">
    <reaction evidence="15">
        <text>L-seryl-[protein] + ATP = O-phospho-L-seryl-[protein] + ADP + H(+)</text>
        <dbReference type="Rhea" id="RHEA:17989"/>
        <dbReference type="Rhea" id="RHEA-COMP:9863"/>
        <dbReference type="Rhea" id="RHEA-COMP:11604"/>
        <dbReference type="ChEBI" id="CHEBI:15378"/>
        <dbReference type="ChEBI" id="CHEBI:29999"/>
        <dbReference type="ChEBI" id="CHEBI:30616"/>
        <dbReference type="ChEBI" id="CHEBI:83421"/>
        <dbReference type="ChEBI" id="CHEBI:456216"/>
        <dbReference type="EC" id="2.7.11.1"/>
    </reaction>
</comment>
<comment type="subunit">
    <text evidence="3">Associates with DNA double-strand breaks.</text>
</comment>
<dbReference type="InterPro" id="IPR018936">
    <property type="entry name" value="PI3/4_kinase_CS"/>
</dbReference>
<protein>
    <recommendedName>
        <fullName evidence="5 16">Serine/threonine-protein kinase Tel1</fullName>
        <ecNumber evidence="4 16">2.7.11.1</ecNumber>
    </recommendedName>
</protein>
<keyword evidence="16" id="KW-0779">Telomere</keyword>
<dbReference type="EMBL" id="JARJLG010000035">
    <property type="protein sequence ID" value="KAJ7765448.1"/>
    <property type="molecule type" value="Genomic_DNA"/>
</dbReference>
<accession>A0AAD7NKV7</accession>
<dbReference type="Proteomes" id="UP001215280">
    <property type="component" value="Unassembled WGS sequence"/>
</dbReference>
<dbReference type="InterPro" id="IPR000403">
    <property type="entry name" value="PI3/4_kinase_cat_dom"/>
</dbReference>
<comment type="similarity">
    <text evidence="2 16">Belongs to the PI3/PI4-kinase family. ATM subfamily.</text>
</comment>
<evidence type="ECO:0000256" key="14">
    <source>
        <dbReference type="ARBA" id="ARBA00047899"/>
    </source>
</evidence>
<dbReference type="InterPro" id="IPR044107">
    <property type="entry name" value="PIKKc_ATM"/>
</dbReference>
<evidence type="ECO:0000256" key="2">
    <source>
        <dbReference type="ARBA" id="ARBA00010769"/>
    </source>
</evidence>
<proteinExistence type="inferred from homology"/>
<feature type="region of interest" description="Disordered" evidence="17">
    <location>
        <begin position="750"/>
        <end position="777"/>
    </location>
</feature>
<dbReference type="InterPro" id="IPR056802">
    <property type="entry name" value="ATR-like_M-HEAT"/>
</dbReference>
<dbReference type="GO" id="GO:0004674">
    <property type="term" value="F:protein serine/threonine kinase activity"/>
    <property type="evidence" value="ECO:0007669"/>
    <property type="project" value="UniProtKB-KW"/>
</dbReference>
<dbReference type="Gene3D" id="3.30.1010.10">
    <property type="entry name" value="Phosphatidylinositol 3-kinase Catalytic Subunit, Chain A, domain 4"/>
    <property type="match status" value="1"/>
</dbReference>
<keyword evidence="9 16" id="KW-0227">DNA damage</keyword>
<keyword evidence="10 16" id="KW-0418">Kinase</keyword>
<comment type="catalytic activity">
    <reaction evidence="14 16">
        <text>L-threonyl-[protein] + ATP = O-phospho-L-threonyl-[protein] + ADP + H(+)</text>
        <dbReference type="Rhea" id="RHEA:46608"/>
        <dbReference type="Rhea" id="RHEA-COMP:11060"/>
        <dbReference type="Rhea" id="RHEA-COMP:11605"/>
        <dbReference type="ChEBI" id="CHEBI:15378"/>
        <dbReference type="ChEBI" id="CHEBI:30013"/>
        <dbReference type="ChEBI" id="CHEBI:30616"/>
        <dbReference type="ChEBI" id="CHEBI:61977"/>
        <dbReference type="ChEBI" id="CHEBI:456216"/>
        <dbReference type="EC" id="2.7.11.1"/>
    </reaction>
</comment>
<keyword evidence="11 16" id="KW-0067">ATP-binding</keyword>
<keyword evidence="6 16" id="KW-0723">Serine/threonine-protein kinase</keyword>
<feature type="compositionally biased region" description="Basic residues" evidence="17">
    <location>
        <begin position="246"/>
        <end position="256"/>
    </location>
</feature>
<evidence type="ECO:0000256" key="17">
    <source>
        <dbReference type="SAM" id="MobiDB-lite"/>
    </source>
</evidence>
<keyword evidence="7 16" id="KW-0808">Transferase</keyword>
<comment type="subcellular location">
    <subcellularLocation>
        <location evidence="16">Chromosome</location>
        <location evidence="16">Telomere</location>
    </subcellularLocation>
    <subcellularLocation>
        <location evidence="1 16">Nucleus</location>
    </subcellularLocation>
</comment>
<dbReference type="PROSITE" id="PS51190">
    <property type="entry name" value="FATC"/>
    <property type="match status" value="1"/>
</dbReference>
<evidence type="ECO:0000256" key="10">
    <source>
        <dbReference type="ARBA" id="ARBA00022777"/>
    </source>
</evidence>
<feature type="compositionally biased region" description="Acidic residues" evidence="17">
    <location>
        <begin position="203"/>
        <end position="217"/>
    </location>
</feature>
<evidence type="ECO:0000256" key="7">
    <source>
        <dbReference type="ARBA" id="ARBA00022679"/>
    </source>
</evidence>
<dbReference type="EC" id="2.7.11.1" evidence="4 16"/>
<feature type="domain" description="PI3K/PI4K catalytic" evidence="18">
    <location>
        <begin position="2688"/>
        <end position="3005"/>
    </location>
</feature>
<keyword evidence="16" id="KW-0156">Chromatin regulator</keyword>
<feature type="compositionally biased region" description="Basic and acidic residues" evidence="17">
    <location>
        <begin position="762"/>
        <end position="777"/>
    </location>
</feature>
<dbReference type="InterPro" id="IPR011009">
    <property type="entry name" value="Kinase-like_dom_sf"/>
</dbReference>
<evidence type="ECO:0000256" key="6">
    <source>
        <dbReference type="ARBA" id="ARBA00022527"/>
    </source>
</evidence>
<evidence type="ECO:0000256" key="3">
    <source>
        <dbReference type="ARBA" id="ARBA00011370"/>
    </source>
</evidence>
<evidence type="ECO:0000259" key="18">
    <source>
        <dbReference type="PROSITE" id="PS50290"/>
    </source>
</evidence>
<dbReference type="GO" id="GO:0006325">
    <property type="term" value="P:chromatin organization"/>
    <property type="evidence" value="ECO:0007669"/>
    <property type="project" value="UniProtKB-KW"/>
</dbReference>
<evidence type="ECO:0000313" key="21">
    <source>
        <dbReference type="EMBL" id="KAJ7765448.1"/>
    </source>
</evidence>
<evidence type="ECO:0000256" key="16">
    <source>
        <dbReference type="RuleBase" id="RU365027"/>
    </source>
</evidence>
<evidence type="ECO:0000256" key="8">
    <source>
        <dbReference type="ARBA" id="ARBA00022741"/>
    </source>
</evidence>
<evidence type="ECO:0000313" key="22">
    <source>
        <dbReference type="Proteomes" id="UP001215280"/>
    </source>
</evidence>
<dbReference type="GO" id="GO:0006281">
    <property type="term" value="P:DNA repair"/>
    <property type="evidence" value="ECO:0007669"/>
    <property type="project" value="InterPro"/>
</dbReference>
<dbReference type="InterPro" id="IPR021668">
    <property type="entry name" value="TAN"/>
</dbReference>
<dbReference type="Pfam" id="PF02260">
    <property type="entry name" value="FATC"/>
    <property type="match status" value="1"/>
</dbReference>
<keyword evidence="16" id="KW-0158">Chromosome</keyword>
<feature type="compositionally biased region" description="Polar residues" evidence="17">
    <location>
        <begin position="2587"/>
        <end position="2598"/>
    </location>
</feature>
<evidence type="ECO:0000256" key="12">
    <source>
        <dbReference type="ARBA" id="ARBA00023242"/>
    </source>
</evidence>
<comment type="function">
    <text evidence="13 16">Serine/threonine protein kinase which activates checkpoint signaling upon genotoxic stresses such as ionizing radiation (IR), ultraviolet light (UV), or DNA replication stalling, thereby acting as a DNA damage sensor. Recognizes the substrate consensus sequence [ST]-Q. Phosphorylates histone H2A to form H2AS128ph (gamma-H2A) at sites of DNA damage, involved in the regulation of DNA damage response mechanism. Required for the control of telomere length and genome stability.</text>
</comment>
<reference evidence="21" key="1">
    <citation type="submission" date="2023-03" db="EMBL/GenBank/DDBJ databases">
        <title>Massive genome expansion in bonnet fungi (Mycena s.s.) driven by repeated elements and novel gene families across ecological guilds.</title>
        <authorList>
            <consortium name="Lawrence Berkeley National Laboratory"/>
            <person name="Harder C.B."/>
            <person name="Miyauchi S."/>
            <person name="Viragh M."/>
            <person name="Kuo A."/>
            <person name="Thoen E."/>
            <person name="Andreopoulos B."/>
            <person name="Lu D."/>
            <person name="Skrede I."/>
            <person name="Drula E."/>
            <person name="Henrissat B."/>
            <person name="Morin E."/>
            <person name="Kohler A."/>
            <person name="Barry K."/>
            <person name="LaButti K."/>
            <person name="Morin E."/>
            <person name="Salamov A."/>
            <person name="Lipzen A."/>
            <person name="Mereny Z."/>
            <person name="Hegedus B."/>
            <person name="Baldrian P."/>
            <person name="Stursova M."/>
            <person name="Weitz H."/>
            <person name="Taylor A."/>
            <person name="Grigoriev I.V."/>
            <person name="Nagy L.G."/>
            <person name="Martin F."/>
            <person name="Kauserud H."/>
        </authorList>
    </citation>
    <scope>NUCLEOTIDE SEQUENCE</scope>
    <source>
        <strain evidence="21">CBHHK188m</strain>
    </source>
</reference>
<dbReference type="SUPFAM" id="SSF56112">
    <property type="entry name" value="Protein kinase-like (PK-like)"/>
    <property type="match status" value="1"/>
</dbReference>
<evidence type="ECO:0000256" key="1">
    <source>
        <dbReference type="ARBA" id="ARBA00004123"/>
    </source>
</evidence>
<dbReference type="Pfam" id="PF25030">
    <property type="entry name" value="M-HEAT_ATR"/>
    <property type="match status" value="1"/>
</dbReference>
<dbReference type="InterPro" id="IPR038980">
    <property type="entry name" value="ATM_plant"/>
</dbReference>
<evidence type="ECO:0000256" key="13">
    <source>
        <dbReference type="ARBA" id="ARBA00025079"/>
    </source>
</evidence>
<organism evidence="21 22">
    <name type="scientific">Mycena maculata</name>
    <dbReference type="NCBI Taxonomy" id="230809"/>
    <lineage>
        <taxon>Eukaryota</taxon>
        <taxon>Fungi</taxon>
        <taxon>Dikarya</taxon>
        <taxon>Basidiomycota</taxon>
        <taxon>Agaricomycotina</taxon>
        <taxon>Agaricomycetes</taxon>
        <taxon>Agaricomycetidae</taxon>
        <taxon>Agaricales</taxon>
        <taxon>Marasmiineae</taxon>
        <taxon>Mycenaceae</taxon>
        <taxon>Mycena</taxon>
    </lineage>
</organism>
<dbReference type="InterPro" id="IPR014009">
    <property type="entry name" value="PIK_FAT"/>
</dbReference>
<dbReference type="InterPro" id="IPR036940">
    <property type="entry name" value="PI3/4_kinase_cat_sf"/>
</dbReference>
<evidence type="ECO:0000259" key="20">
    <source>
        <dbReference type="PROSITE" id="PS51190"/>
    </source>
</evidence>
<gene>
    <name evidence="21" type="ORF">DFH07DRAFT_365815</name>
</gene>
<dbReference type="InterPro" id="IPR003152">
    <property type="entry name" value="FATC_dom"/>
</dbReference>
<dbReference type="SMART" id="SM01342">
    <property type="entry name" value="TAN"/>
    <property type="match status" value="1"/>
</dbReference>